<organism evidence="1 2">
    <name type="scientific">Alkalicoccobacillus plakortidis</name>
    <dbReference type="NCBI Taxonomy" id="444060"/>
    <lineage>
        <taxon>Bacteria</taxon>
        <taxon>Bacillati</taxon>
        <taxon>Bacillota</taxon>
        <taxon>Bacilli</taxon>
        <taxon>Bacillales</taxon>
        <taxon>Bacillaceae</taxon>
        <taxon>Alkalicoccobacillus</taxon>
    </lineage>
</organism>
<dbReference type="InterPro" id="IPR011990">
    <property type="entry name" value="TPR-like_helical_dom_sf"/>
</dbReference>
<dbReference type="RefSeq" id="WP_251603930.1">
    <property type="nucleotide sequence ID" value="NZ_JAMQJY010000001.1"/>
</dbReference>
<dbReference type="Gene3D" id="1.25.40.10">
    <property type="entry name" value="Tetratricopeptide repeat domain"/>
    <property type="match status" value="1"/>
</dbReference>
<comment type="caution">
    <text evidence="1">The sequence shown here is derived from an EMBL/GenBank/DDBJ whole genome shotgun (WGS) entry which is preliminary data.</text>
</comment>
<gene>
    <name evidence="1" type="ORF">NDM98_01760</name>
</gene>
<dbReference type="SUPFAM" id="SSF81901">
    <property type="entry name" value="HCP-like"/>
    <property type="match status" value="1"/>
</dbReference>
<evidence type="ECO:0000313" key="1">
    <source>
        <dbReference type="EMBL" id="MCM2674362.1"/>
    </source>
</evidence>
<dbReference type="EMBL" id="JAMQJY010000001">
    <property type="protein sequence ID" value="MCM2674362.1"/>
    <property type="molecule type" value="Genomic_DNA"/>
</dbReference>
<evidence type="ECO:0000313" key="2">
    <source>
        <dbReference type="Proteomes" id="UP001203665"/>
    </source>
</evidence>
<protein>
    <recommendedName>
        <fullName evidence="3">Tetratricopeptide repeat protein</fullName>
    </recommendedName>
</protein>
<sequence>MKQHLQTTAQTDNTMYHSLGTMYFEQNQIKRATISLESEKAEGHQEEWRRLFLAYAYLVSGYTNDTIEQFIYLIQTAKQESVRHFSYAGLGCYFTVNGNIDRGAEMFEQAKSLTPTSDVVYNLGVCYYLSGAMQLSAEYFKRYTDHVEKDAEAICFHGLVRIKLNEQEYAKKLWTQALDVYTSADDLIRLALLCEWYGFFELAVNCYRKAIVLGADRIQAEHGLAWNLALDDQLRVAWPIFNRLIKEQPHNPHIRRSLQHLGRLFEEKQNTK</sequence>
<proteinExistence type="predicted"/>
<reference evidence="1" key="1">
    <citation type="submission" date="2022-06" db="EMBL/GenBank/DDBJ databases">
        <title>Alkalicoccobacillus porphyridii sp. nov., isolated from a marine red alga, Porphyridium purpureum and reclassification of Shouchella plakortidis and Shouchella gibsonii as Alkalicoccobacillus plakortidis comb. nov. and Alkalicoccobacillus gibsonii comb. nov.</title>
        <authorList>
            <person name="Kim K.H."/>
            <person name="Lee J.K."/>
            <person name="Han D.M."/>
            <person name="Baek J.H."/>
            <person name="Jeon C.O."/>
        </authorList>
    </citation>
    <scope>NUCLEOTIDE SEQUENCE</scope>
    <source>
        <strain evidence="1">DSM 19153</strain>
    </source>
</reference>
<keyword evidence="2" id="KW-1185">Reference proteome</keyword>
<accession>A0ABT0XEN1</accession>
<dbReference type="Proteomes" id="UP001203665">
    <property type="component" value="Unassembled WGS sequence"/>
</dbReference>
<name>A0ABT0XEN1_9BACI</name>
<evidence type="ECO:0008006" key="3">
    <source>
        <dbReference type="Google" id="ProtNLM"/>
    </source>
</evidence>